<organism evidence="1 2">
    <name type="scientific">Aliikangiella maris</name>
    <dbReference type="NCBI Taxonomy" id="3162458"/>
    <lineage>
        <taxon>Bacteria</taxon>
        <taxon>Pseudomonadati</taxon>
        <taxon>Pseudomonadota</taxon>
        <taxon>Gammaproteobacteria</taxon>
        <taxon>Oceanospirillales</taxon>
        <taxon>Pleioneaceae</taxon>
        <taxon>Aliikangiella</taxon>
    </lineage>
</organism>
<evidence type="ECO:0000313" key="1">
    <source>
        <dbReference type="EMBL" id="MET1255001.1"/>
    </source>
</evidence>
<dbReference type="PANTHER" id="PTHR30087:SF0">
    <property type="entry name" value="INNER MEMBRANE PROTEIN"/>
    <property type="match status" value="1"/>
</dbReference>
<dbReference type="EMBL" id="JBEVCJ010000006">
    <property type="protein sequence ID" value="MET1255001.1"/>
    <property type="molecule type" value="Genomic_DNA"/>
</dbReference>
<name>A0ABV2BST4_9GAMM</name>
<dbReference type="InterPro" id="IPR007553">
    <property type="entry name" value="2-thiour_desulf"/>
</dbReference>
<proteinExistence type="predicted"/>
<comment type="caution">
    <text evidence="1">The sequence shown here is derived from an EMBL/GenBank/DDBJ whole genome shotgun (WGS) entry which is preliminary data.</text>
</comment>
<dbReference type="Pfam" id="PF04463">
    <property type="entry name" value="2-thiour_desulf"/>
    <property type="match status" value="1"/>
</dbReference>
<reference evidence="1 2" key="1">
    <citation type="submission" date="2024-06" db="EMBL/GenBank/DDBJ databases">
        <authorList>
            <person name="Li F."/>
        </authorList>
    </citation>
    <scope>NUCLEOTIDE SEQUENCE [LARGE SCALE GENOMIC DNA]</scope>
    <source>
        <strain evidence="1 2">GXAS 311</strain>
    </source>
</reference>
<gene>
    <name evidence="1" type="ORF">ABVT43_07690</name>
</gene>
<dbReference type="RefSeq" id="WP_353895584.1">
    <property type="nucleotide sequence ID" value="NZ_JBEVCJ010000006.1"/>
</dbReference>
<dbReference type="PANTHER" id="PTHR30087">
    <property type="entry name" value="INNER MEMBRANE PROTEIN"/>
    <property type="match status" value="1"/>
</dbReference>
<evidence type="ECO:0000313" key="2">
    <source>
        <dbReference type="Proteomes" id="UP001548189"/>
    </source>
</evidence>
<accession>A0ABV2BST4</accession>
<sequence length="188" mass="21082">MTTTKNLNNSSSSLTSQATRLKIKIGVSSCLLGYKVRYDGEHQFNPSVKQLSDLDFKLIPFCPEVDIGLGVPRPKIQLVKRGTQIICLDKATYQIDYTQQLIDACNQQKKWLSQVSGYIFKSKSPSCGLSRVKTDDNGSLIPSGEGIFANQVKYLFPDLPIIEEDSLAHEDLARQFIDSVIKYHQITH</sequence>
<keyword evidence="2" id="KW-1185">Reference proteome</keyword>
<protein>
    <submittedName>
        <fullName evidence="1">DUF523 domain-containing protein</fullName>
    </submittedName>
</protein>
<dbReference type="Proteomes" id="UP001548189">
    <property type="component" value="Unassembled WGS sequence"/>
</dbReference>